<keyword evidence="5" id="KW-1185">Reference proteome</keyword>
<reference evidence="4" key="1">
    <citation type="submission" date="2022-05" db="EMBL/GenBank/DDBJ databases">
        <title>The Musa troglodytarum L. genome provides insights into the mechanism of non-climacteric behaviour and enrichment of carotenoids.</title>
        <authorList>
            <person name="Wang J."/>
        </authorList>
    </citation>
    <scope>NUCLEOTIDE SEQUENCE</scope>
    <source>
        <tissue evidence="4">Leaf</tissue>
    </source>
</reference>
<feature type="compositionally biased region" description="Low complexity" evidence="2">
    <location>
        <begin position="288"/>
        <end position="298"/>
    </location>
</feature>
<feature type="compositionally biased region" description="Polar residues" evidence="2">
    <location>
        <begin position="559"/>
        <end position="583"/>
    </location>
</feature>
<dbReference type="GO" id="GO:0008017">
    <property type="term" value="F:microtubule binding"/>
    <property type="evidence" value="ECO:0007669"/>
    <property type="project" value="TreeGrafter"/>
</dbReference>
<feature type="domain" description="Small EDRK-rich factor-like N-terminal" evidence="3">
    <location>
        <begin position="3"/>
        <end position="35"/>
    </location>
</feature>
<protein>
    <recommendedName>
        <fullName evidence="3">Small EDRK-rich factor-like N-terminal domain-containing protein</fullName>
    </recommendedName>
</protein>
<dbReference type="EMBL" id="CP097510">
    <property type="protein sequence ID" value="URE36140.1"/>
    <property type="molecule type" value="Genomic_DNA"/>
</dbReference>
<feature type="region of interest" description="Disordered" evidence="2">
    <location>
        <begin position="150"/>
        <end position="254"/>
    </location>
</feature>
<dbReference type="InterPro" id="IPR007573">
    <property type="entry name" value="QWRF"/>
</dbReference>
<feature type="region of interest" description="Disordered" evidence="2">
    <location>
        <begin position="484"/>
        <end position="512"/>
    </location>
</feature>
<feature type="region of interest" description="Disordered" evidence="2">
    <location>
        <begin position="55"/>
        <end position="119"/>
    </location>
</feature>
<dbReference type="InterPro" id="IPR007513">
    <property type="entry name" value="SERF-like_N"/>
</dbReference>
<dbReference type="GO" id="GO:0005880">
    <property type="term" value="C:nuclear microtubule"/>
    <property type="evidence" value="ECO:0007669"/>
    <property type="project" value="TreeGrafter"/>
</dbReference>
<feature type="region of interest" description="Disordered" evidence="2">
    <location>
        <begin position="377"/>
        <end position="429"/>
    </location>
</feature>
<dbReference type="InterPro" id="IPR026939">
    <property type="entry name" value="ZNF706/At2g23090_sf"/>
</dbReference>
<feature type="compositionally biased region" description="Low complexity" evidence="2">
    <location>
        <begin position="484"/>
        <end position="493"/>
    </location>
</feature>
<comment type="similarity">
    <text evidence="1">Belongs to the QWRF family.</text>
</comment>
<dbReference type="Proteomes" id="UP001055439">
    <property type="component" value="Chromosome 8"/>
</dbReference>
<evidence type="ECO:0000313" key="4">
    <source>
        <dbReference type="EMBL" id="URE36140.1"/>
    </source>
</evidence>
<dbReference type="SUPFAM" id="SSF118359">
    <property type="entry name" value="Expressed protein At2g23090/F21P24.15"/>
    <property type="match status" value="1"/>
</dbReference>
<evidence type="ECO:0000259" key="3">
    <source>
        <dbReference type="Pfam" id="PF04419"/>
    </source>
</evidence>
<dbReference type="AlphaFoldDB" id="A0A9E7L2Z4"/>
<proteinExistence type="inferred from homology"/>
<accession>A0A9E7L2Z4</accession>
<dbReference type="PANTHER" id="PTHR31807:SF2">
    <property type="entry name" value="PROTEIN SNOWY COTYLEDON 3"/>
    <property type="match status" value="1"/>
</dbReference>
<dbReference type="PANTHER" id="PTHR31807">
    <property type="entry name" value="AUGMIN FAMILY MEMBER"/>
    <property type="match status" value="1"/>
</dbReference>
<dbReference type="OrthoDB" id="1924320at2759"/>
<evidence type="ECO:0000313" key="5">
    <source>
        <dbReference type="Proteomes" id="UP001055439"/>
    </source>
</evidence>
<feature type="compositionally biased region" description="Low complexity" evidence="2">
    <location>
        <begin position="181"/>
        <end position="195"/>
    </location>
</feature>
<dbReference type="Pfam" id="PF04419">
    <property type="entry name" value="SERF-like_N"/>
    <property type="match status" value="1"/>
</dbReference>
<dbReference type="Gene3D" id="4.10.1050.10">
    <property type="entry name" value="At2g23090-like"/>
    <property type="match status" value="1"/>
</dbReference>
<name>A0A9E7L2Z4_9LILI</name>
<dbReference type="Pfam" id="PF04484">
    <property type="entry name" value="QWRF"/>
    <property type="match status" value="1"/>
</dbReference>
<dbReference type="GO" id="GO:0051225">
    <property type="term" value="P:spindle assembly"/>
    <property type="evidence" value="ECO:0007669"/>
    <property type="project" value="TreeGrafter"/>
</dbReference>
<evidence type="ECO:0000256" key="1">
    <source>
        <dbReference type="ARBA" id="ARBA00010016"/>
    </source>
</evidence>
<organism evidence="4 5">
    <name type="scientific">Musa troglodytarum</name>
    <name type="common">fe'i banana</name>
    <dbReference type="NCBI Taxonomy" id="320322"/>
    <lineage>
        <taxon>Eukaryota</taxon>
        <taxon>Viridiplantae</taxon>
        <taxon>Streptophyta</taxon>
        <taxon>Embryophyta</taxon>
        <taxon>Tracheophyta</taxon>
        <taxon>Spermatophyta</taxon>
        <taxon>Magnoliopsida</taxon>
        <taxon>Liliopsida</taxon>
        <taxon>Zingiberales</taxon>
        <taxon>Musaceae</taxon>
        <taxon>Musa</taxon>
    </lineage>
</organism>
<feature type="compositionally biased region" description="Basic and acidic residues" evidence="2">
    <location>
        <begin position="414"/>
        <end position="423"/>
    </location>
</feature>
<feature type="region of interest" description="Disordered" evidence="2">
    <location>
        <begin position="288"/>
        <end position="352"/>
    </location>
</feature>
<feature type="region of interest" description="Disordered" evidence="2">
    <location>
        <begin position="1"/>
        <end position="32"/>
    </location>
</feature>
<evidence type="ECO:0000256" key="2">
    <source>
        <dbReference type="SAM" id="MobiDB-lite"/>
    </source>
</evidence>
<sequence>MGGGNGQKSKTARERNMEKNKAAKGSQLESNKKAMTIQIESGYKACGFYMSFGSRSCAPSKPVTPTSSSFFGQKPTPSLSPSLEATLSPPLAAVPSVVQRPRSSTTQGGGVRSHPDARERATSTLLDSIEVQPFFSILQGSLRESITRSPVLPSVTSPPIAGTSEKGPRARRRVRSPKMVAAIPAATAATPTATTRPQVQKKIPNPSPRRRDPICSARPPLSLSEKNNAVAPKRPHTKEMASRHLASYAPSSSCTSVAKCGSFRSASASSSSKCPSFASSSCYSASTVSSSSSSTGNSSHRRSHSPLPTPRPSTPVAVPRTCMPSRSKSVDRTRPTDTAIRHATNDPTELSSAAARVLRTTTRSLSVSFQGESFSYQTSKVRNVSPSPNRRPTPERRGPVTPAATPARSSFKSESARPFDNHHRWPGTRTQQLTPLTRSLDCSIGEKDSVLAAMRSLRHSIVLNEGARRASFDGGDLSLSFDIDSSSSGGNSVSHERTTLPPRGRATARGIDVPSRFLQEKGHRLHRLSGPGMPQPSPGLKSTAPCKLVPAKKSPANGLLSSPASASSTHRGSFRPSSPSKLTAASPRGIPGVQQVTNSLVTSSPIVVSLPVNAASIFNFTADIKRGKIGERRIKGAHQLRLLYNRLLQWRWVNAQANDNFLAQKLDDEKYLYDAWITTTKMHESTTIKKFKLQTDRQYLKLNSILKGQITYLEQWSLVDQDHSSTLLGAIEALKASTICLPIVNGAKADFHEMRNAISSAVDVMQAIGTSIWTILSKVERKSYMVSELADLATKEQALMDQCRNLLTTVSAMHVKQCSLLGHITQLSSPSLIQL</sequence>
<feature type="compositionally biased region" description="Basic and acidic residues" evidence="2">
    <location>
        <begin position="11"/>
        <end position="21"/>
    </location>
</feature>
<feature type="compositionally biased region" description="Polar residues" evidence="2">
    <location>
        <begin position="377"/>
        <end position="390"/>
    </location>
</feature>
<feature type="compositionally biased region" description="Polar residues" evidence="2">
    <location>
        <begin position="63"/>
        <end position="85"/>
    </location>
</feature>
<feature type="region of interest" description="Disordered" evidence="2">
    <location>
        <begin position="526"/>
        <end position="590"/>
    </location>
</feature>
<dbReference type="GO" id="GO:0005737">
    <property type="term" value="C:cytoplasm"/>
    <property type="evidence" value="ECO:0007669"/>
    <property type="project" value="TreeGrafter"/>
</dbReference>
<gene>
    <name evidence="4" type="ORF">MUK42_03201</name>
</gene>
<feature type="compositionally biased region" description="Basic and acidic residues" evidence="2">
    <location>
        <begin position="328"/>
        <end position="344"/>
    </location>
</feature>